<sequence>MFTRTPIVKQGKGVVETLNYRSGGFHPVHLRDKFKKDRYQVLHKLGHGGFATVWLARDTARNRYVALKILAAKVSRDCPEVEILRRLKLGPEVQGKAYVMAMLDHFWIDGPNGHHLCVVSEVAGPSIKQFNDCPGQSSGSRRLRAVIARKVALQVTEGLSYIHSTGTVHGGTYHDFTTANILLRLANMDEWSEEEIYERLGKPQIQNLHRSPSKEPNPCTPIYTINAISMKEVDPQWLSDQTMIIDFGIAFLQEQSSIYIGTPKSYCAPEFMFHSPRSVSSDIWALGCTIFEIRTGCQLFAYKGKPTRSQSLMEMVRVLGTLPLKWWDEWEEGREWYALQTKVGGELSDVIQGSLYTRIIDVGINDGLHARTTSTHKDESPSYESGEEHGKGTTSRLIALVEELTTSEAEEVIARTNKTDPEQIVTNEGASSGNSSGNRSGSKPESSSSNAKSGEKSISSEHQEGSSSSNVISSKTEQPENLNVIGDQTTVRRPLESVKELPETLETMEFLETSGTRVTALEAEELENLLRRALMFLPEQRLGPSELAKHHWFLDDFND</sequence>
<dbReference type="InterPro" id="IPR051175">
    <property type="entry name" value="CLK_kinases"/>
</dbReference>
<feature type="compositionally biased region" description="Polar residues" evidence="7">
    <location>
        <begin position="470"/>
        <end position="491"/>
    </location>
</feature>
<evidence type="ECO:0000256" key="3">
    <source>
        <dbReference type="ARBA" id="ARBA00022741"/>
    </source>
</evidence>
<protein>
    <submittedName>
        <fullName evidence="9">Dis1-suppressing kinase</fullName>
    </submittedName>
</protein>
<accession>A0A9P7AYM7</accession>
<keyword evidence="2" id="KW-0808">Transferase</keyword>
<evidence type="ECO:0000256" key="4">
    <source>
        <dbReference type="ARBA" id="ARBA00022777"/>
    </source>
</evidence>
<feature type="binding site" evidence="6">
    <location>
        <position position="73"/>
    </location>
    <ligand>
        <name>ATP</name>
        <dbReference type="ChEBI" id="CHEBI:30616"/>
    </ligand>
</feature>
<feature type="compositionally biased region" description="Basic and acidic residues" evidence="7">
    <location>
        <begin position="453"/>
        <end position="464"/>
    </location>
</feature>
<keyword evidence="1" id="KW-0723">Serine/threonine-protein kinase</keyword>
<dbReference type="AlphaFoldDB" id="A0A9P7AYM7"/>
<dbReference type="GO" id="GO:0005634">
    <property type="term" value="C:nucleus"/>
    <property type="evidence" value="ECO:0007669"/>
    <property type="project" value="TreeGrafter"/>
</dbReference>
<dbReference type="GO" id="GO:0005524">
    <property type="term" value="F:ATP binding"/>
    <property type="evidence" value="ECO:0007669"/>
    <property type="project" value="UniProtKB-UniRule"/>
</dbReference>
<dbReference type="GO" id="GO:0004674">
    <property type="term" value="F:protein serine/threonine kinase activity"/>
    <property type="evidence" value="ECO:0007669"/>
    <property type="project" value="UniProtKB-KW"/>
</dbReference>
<name>A0A9P7AYM7_9HELO</name>
<reference evidence="9" key="1">
    <citation type="submission" date="2019-07" db="EMBL/GenBank/DDBJ databases">
        <title>Hyphodiscus hymeniophilus genome sequencing and assembly.</title>
        <authorList>
            <person name="Kramer G."/>
            <person name="Nodwell J."/>
        </authorList>
    </citation>
    <scope>NUCLEOTIDE SEQUENCE</scope>
    <source>
        <strain evidence="9">ATCC 34498</strain>
    </source>
</reference>
<dbReference type="PROSITE" id="PS00107">
    <property type="entry name" value="PROTEIN_KINASE_ATP"/>
    <property type="match status" value="1"/>
</dbReference>
<evidence type="ECO:0000313" key="9">
    <source>
        <dbReference type="EMBL" id="KAG0650382.1"/>
    </source>
</evidence>
<dbReference type="OrthoDB" id="5979581at2759"/>
<evidence type="ECO:0000256" key="1">
    <source>
        <dbReference type="ARBA" id="ARBA00022527"/>
    </source>
</evidence>
<dbReference type="SMART" id="SM00220">
    <property type="entry name" value="S_TKc"/>
    <property type="match status" value="1"/>
</dbReference>
<proteinExistence type="predicted"/>
<dbReference type="SUPFAM" id="SSF56112">
    <property type="entry name" value="Protein kinase-like (PK-like)"/>
    <property type="match status" value="1"/>
</dbReference>
<feature type="domain" description="Protein kinase" evidence="8">
    <location>
        <begin position="39"/>
        <end position="553"/>
    </location>
</feature>
<dbReference type="PANTHER" id="PTHR45646">
    <property type="entry name" value="SERINE/THREONINE-PROTEIN KINASE DOA-RELATED"/>
    <property type="match status" value="1"/>
</dbReference>
<comment type="caution">
    <text evidence="9">The sequence shown here is derived from an EMBL/GenBank/DDBJ whole genome shotgun (WGS) entry which is preliminary data.</text>
</comment>
<evidence type="ECO:0000256" key="6">
    <source>
        <dbReference type="PROSITE-ProRule" id="PRU10141"/>
    </source>
</evidence>
<keyword evidence="3 6" id="KW-0547">Nucleotide-binding</keyword>
<dbReference type="Gene3D" id="3.30.200.20">
    <property type="entry name" value="Phosphorylase Kinase, domain 1"/>
    <property type="match status" value="1"/>
</dbReference>
<feature type="region of interest" description="Disordered" evidence="7">
    <location>
        <begin position="414"/>
        <end position="494"/>
    </location>
</feature>
<organism evidence="9 10">
    <name type="scientific">Hyphodiscus hymeniophilus</name>
    <dbReference type="NCBI Taxonomy" id="353542"/>
    <lineage>
        <taxon>Eukaryota</taxon>
        <taxon>Fungi</taxon>
        <taxon>Dikarya</taxon>
        <taxon>Ascomycota</taxon>
        <taxon>Pezizomycotina</taxon>
        <taxon>Leotiomycetes</taxon>
        <taxon>Helotiales</taxon>
        <taxon>Hyphodiscaceae</taxon>
        <taxon>Hyphodiscus</taxon>
    </lineage>
</organism>
<feature type="region of interest" description="Disordered" evidence="7">
    <location>
        <begin position="371"/>
        <end position="394"/>
    </location>
</feature>
<dbReference type="Pfam" id="PF00069">
    <property type="entry name" value="Pkinase"/>
    <property type="match status" value="2"/>
</dbReference>
<dbReference type="InterPro" id="IPR000719">
    <property type="entry name" value="Prot_kinase_dom"/>
</dbReference>
<feature type="compositionally biased region" description="Basic and acidic residues" evidence="7">
    <location>
        <begin position="375"/>
        <end position="391"/>
    </location>
</feature>
<evidence type="ECO:0000259" key="8">
    <source>
        <dbReference type="PROSITE" id="PS50011"/>
    </source>
</evidence>
<dbReference type="InterPro" id="IPR011009">
    <property type="entry name" value="Kinase-like_dom_sf"/>
</dbReference>
<dbReference type="Proteomes" id="UP000785200">
    <property type="component" value="Unassembled WGS sequence"/>
</dbReference>
<dbReference type="PANTHER" id="PTHR45646:SF11">
    <property type="entry name" value="SERINE_THREONINE-PROTEIN KINASE DOA"/>
    <property type="match status" value="1"/>
</dbReference>
<keyword evidence="4 9" id="KW-0418">Kinase</keyword>
<keyword evidence="10" id="KW-1185">Reference proteome</keyword>
<evidence type="ECO:0000313" key="10">
    <source>
        <dbReference type="Proteomes" id="UP000785200"/>
    </source>
</evidence>
<gene>
    <name evidence="9" type="ORF">D0Z07_3411</name>
</gene>
<dbReference type="GO" id="GO:0043484">
    <property type="term" value="P:regulation of RNA splicing"/>
    <property type="evidence" value="ECO:0007669"/>
    <property type="project" value="TreeGrafter"/>
</dbReference>
<dbReference type="Gene3D" id="1.10.510.10">
    <property type="entry name" value="Transferase(Phosphotransferase) domain 1"/>
    <property type="match status" value="1"/>
</dbReference>
<evidence type="ECO:0000256" key="5">
    <source>
        <dbReference type="ARBA" id="ARBA00022840"/>
    </source>
</evidence>
<feature type="compositionally biased region" description="Low complexity" evidence="7">
    <location>
        <begin position="429"/>
        <end position="452"/>
    </location>
</feature>
<dbReference type="PROSITE" id="PS50011">
    <property type="entry name" value="PROTEIN_KINASE_DOM"/>
    <property type="match status" value="1"/>
</dbReference>
<evidence type="ECO:0000256" key="7">
    <source>
        <dbReference type="SAM" id="MobiDB-lite"/>
    </source>
</evidence>
<evidence type="ECO:0000256" key="2">
    <source>
        <dbReference type="ARBA" id="ARBA00022679"/>
    </source>
</evidence>
<dbReference type="InterPro" id="IPR017441">
    <property type="entry name" value="Protein_kinase_ATP_BS"/>
</dbReference>
<dbReference type="EMBL" id="VNKQ01000006">
    <property type="protein sequence ID" value="KAG0650382.1"/>
    <property type="molecule type" value="Genomic_DNA"/>
</dbReference>
<keyword evidence="5 6" id="KW-0067">ATP-binding</keyword>